<dbReference type="EMBL" id="CBLX010000008">
    <property type="protein sequence ID" value="CDG39111.1"/>
    <property type="molecule type" value="Genomic_DNA"/>
</dbReference>
<dbReference type="Proteomes" id="UP000027583">
    <property type="component" value="Unassembled WGS sequence"/>
</dbReference>
<dbReference type="Gene3D" id="3.40.1260.10">
    <property type="entry name" value="DsrEFH-like"/>
    <property type="match status" value="1"/>
</dbReference>
<sequence length="125" mass="13237">MMRVMGITLADRSFERAHHAFVLAAGALALGREVVLFGGGLSVAALCRDWSSLDDVGLDQMFQSRGVAGFETLRSAIFELGGEVLACEAGMKASGLTQADLCPSVRICGVTTFLERTIDAQILSL</sequence>
<dbReference type="PANTHER" id="PTHR34655:SF3">
    <property type="match status" value="1"/>
</dbReference>
<organism evidence="1 2">
    <name type="scientific">Asaia bogorensis</name>
    <dbReference type="NCBI Taxonomy" id="91915"/>
    <lineage>
        <taxon>Bacteria</taxon>
        <taxon>Pseudomonadati</taxon>
        <taxon>Pseudomonadota</taxon>
        <taxon>Alphaproteobacteria</taxon>
        <taxon>Acetobacterales</taxon>
        <taxon>Acetobacteraceae</taxon>
        <taxon>Asaia</taxon>
    </lineage>
</organism>
<accession>A0A060QIQ2</accession>
<dbReference type="AlphaFoldDB" id="A0A060QIQ2"/>
<protein>
    <recommendedName>
        <fullName evidence="3">DsrE family protein</fullName>
    </recommendedName>
</protein>
<evidence type="ECO:0008006" key="3">
    <source>
        <dbReference type="Google" id="ProtNLM"/>
    </source>
</evidence>
<dbReference type="SUPFAM" id="SSF75169">
    <property type="entry name" value="DsrEFH-like"/>
    <property type="match status" value="1"/>
</dbReference>
<evidence type="ECO:0000313" key="2">
    <source>
        <dbReference type="Proteomes" id="UP000027583"/>
    </source>
</evidence>
<reference evidence="1 2" key="1">
    <citation type="journal article" date="2014" name="Genome Biol. Evol.">
        <title>Acetic acid bacteria genomes reveal functional traits for adaptation to life in insect guts.</title>
        <authorList>
            <person name="Chouaia B."/>
            <person name="Gaiarsa S."/>
            <person name="Crotti E."/>
            <person name="Comandatore F."/>
            <person name="Degli Esposti M."/>
            <person name="Ricci I."/>
            <person name="Alma A."/>
            <person name="Favia G."/>
            <person name="Bandi C."/>
            <person name="Daffonchio D."/>
        </authorList>
    </citation>
    <scope>NUCLEOTIDE SEQUENCE [LARGE SCALE GENOMIC DNA]</scope>
    <source>
        <strain evidence="1 2">SF2.1</strain>
    </source>
</reference>
<evidence type="ECO:0000313" key="1">
    <source>
        <dbReference type="EMBL" id="CDG39111.1"/>
    </source>
</evidence>
<comment type="caution">
    <text evidence="1">The sequence shown here is derived from an EMBL/GenBank/DDBJ whole genome shotgun (WGS) entry which is preliminary data.</text>
</comment>
<dbReference type="eggNOG" id="COG2044">
    <property type="taxonomic scope" value="Bacteria"/>
</dbReference>
<dbReference type="PANTHER" id="PTHR34655">
    <property type="entry name" value="CONSERVED WITHIN P. AEROPHILUM"/>
    <property type="match status" value="1"/>
</dbReference>
<gene>
    <name evidence="1" type="ORF">ASAP_1066</name>
</gene>
<name>A0A060QIQ2_9PROT</name>
<proteinExistence type="predicted"/>
<reference evidence="1 2" key="2">
    <citation type="journal article" date="2014" name="PLoS ONE">
        <title>Evolution of mitochondria reconstructed from the energy metabolism of living bacteria.</title>
        <authorList>
            <person name="Degli Esposti M."/>
            <person name="Chouaia B."/>
            <person name="Comandatore F."/>
            <person name="Crotti E."/>
            <person name="Sassera D."/>
            <person name="Lievens P.M."/>
            <person name="Daffonchio D."/>
            <person name="Bandi C."/>
        </authorList>
    </citation>
    <scope>NUCLEOTIDE SEQUENCE [LARGE SCALE GENOMIC DNA]</scope>
    <source>
        <strain evidence="1 2">SF2.1</strain>
    </source>
</reference>
<dbReference type="InterPro" id="IPR027396">
    <property type="entry name" value="DsrEFH-like"/>
</dbReference>
<dbReference type="RefSeq" id="WP_023979844.1">
    <property type="nucleotide sequence ID" value="NZ_CBLX010000008.1"/>
</dbReference>